<dbReference type="InterPro" id="IPR014746">
    <property type="entry name" value="Gln_synth/guanido_kin_cat_dom"/>
</dbReference>
<keyword evidence="7" id="KW-1185">Reference proteome</keyword>
<dbReference type="Gene3D" id="3.30.590.10">
    <property type="entry name" value="Glutamine synthetase/guanido kinase, catalytic domain"/>
    <property type="match status" value="1"/>
</dbReference>
<dbReference type="PROSITE" id="PS51987">
    <property type="entry name" value="GS_CATALYTIC"/>
    <property type="match status" value="1"/>
</dbReference>
<dbReference type="InterPro" id="IPR008146">
    <property type="entry name" value="Gln_synth_cat_dom"/>
</dbReference>
<dbReference type="InterPro" id="IPR036651">
    <property type="entry name" value="Gln_synt_N_sf"/>
</dbReference>
<comment type="similarity">
    <text evidence="1 3 4">Belongs to the glutamine synthetase family.</text>
</comment>
<organism evidence="6 7">
    <name type="scientific">Streptomyces mirabilis</name>
    <dbReference type="NCBI Taxonomy" id="68239"/>
    <lineage>
        <taxon>Bacteria</taxon>
        <taxon>Bacillati</taxon>
        <taxon>Actinomycetota</taxon>
        <taxon>Actinomycetes</taxon>
        <taxon>Kitasatosporales</taxon>
        <taxon>Streptomycetaceae</taxon>
        <taxon>Streptomyces</taxon>
    </lineage>
</organism>
<dbReference type="SUPFAM" id="SSF55931">
    <property type="entry name" value="Glutamine synthetase/guanido kinase"/>
    <property type="match status" value="1"/>
</dbReference>
<evidence type="ECO:0000313" key="7">
    <source>
        <dbReference type="Proteomes" id="UP001257627"/>
    </source>
</evidence>
<evidence type="ECO:0000313" key="6">
    <source>
        <dbReference type="EMBL" id="MDU9001784.1"/>
    </source>
</evidence>
<name>A0ABU3V7R4_9ACTN</name>
<dbReference type="SMART" id="SM01230">
    <property type="entry name" value="Gln-synt_C"/>
    <property type="match status" value="1"/>
</dbReference>
<comment type="caution">
    <text evidence="6">The sequence shown here is derived from an EMBL/GenBank/DDBJ whole genome shotgun (WGS) entry which is preliminary data.</text>
</comment>
<sequence>MNDQTVKWSCQAPHQSGLLSPDELRAAVHSGEITTVMLAVPDMMGRLKGKRLNASVFLDRMLSKAEACAYILATDVDMTPLEGFDLTGWDDGYGDLSVIPSQDTIRVLPYLPGTALIHADVAHEDGELLEIAPRHMLRTQLDKLAALGLEVRVGLESEFVLYQGSPLQAHAARYRGLQPVAFHNLDYALDHPPALTDFFQHLEDALHGAGTPVESVKTEGAAGQLEITFPYGPAMTACDAYTVYKHAVRHIAQRRGMTPTFMAAPQTGTGSGLHIHLSLLDVADYHNTFATCPDEEELPETMQRAIAGLISAMPYLAPLYAPHANSYKRYTEHSFAPTRFTWGYDNRSCAIRVTGHGTGRHLEVRLPGADANPYLALAATLAAVHHGLTAEPELPPHTAGDAYQAPDALPVPRDLGEALADFDDSKIAQKAFGAAAVRHYAHATQHEIDAHRGRVTDIELDRGFLRA</sequence>
<accession>A0ABU3V7R4</accession>
<dbReference type="PANTHER" id="PTHR43785:SF12">
    <property type="entry name" value="TYPE-1 GLUTAMINE SYNTHETASE 2"/>
    <property type="match status" value="1"/>
</dbReference>
<dbReference type="PANTHER" id="PTHR43785">
    <property type="entry name" value="GAMMA-GLUTAMYLPUTRESCINE SYNTHETASE"/>
    <property type="match status" value="1"/>
</dbReference>
<evidence type="ECO:0000256" key="4">
    <source>
        <dbReference type="RuleBase" id="RU000384"/>
    </source>
</evidence>
<dbReference type="Pfam" id="PF00120">
    <property type="entry name" value="Gln-synt_C"/>
    <property type="match status" value="1"/>
</dbReference>
<dbReference type="Gene3D" id="3.10.20.70">
    <property type="entry name" value="Glutamine synthetase, N-terminal domain"/>
    <property type="match status" value="1"/>
</dbReference>
<evidence type="ECO:0000256" key="2">
    <source>
        <dbReference type="ARBA" id="ARBA00022598"/>
    </source>
</evidence>
<protein>
    <submittedName>
        <fullName evidence="6">Glutamine synthetase family protein</fullName>
    </submittedName>
</protein>
<dbReference type="RefSeq" id="WP_316738709.1">
    <property type="nucleotide sequence ID" value="NZ_JARAKF010000006.1"/>
</dbReference>
<dbReference type="SUPFAM" id="SSF54368">
    <property type="entry name" value="Glutamine synthetase, N-terminal domain"/>
    <property type="match status" value="1"/>
</dbReference>
<gene>
    <name evidence="6" type="ORF">PU648_58235</name>
</gene>
<feature type="domain" description="GS catalytic" evidence="5">
    <location>
        <begin position="133"/>
        <end position="467"/>
    </location>
</feature>
<keyword evidence="2" id="KW-0436">Ligase</keyword>
<proteinExistence type="inferred from homology"/>
<evidence type="ECO:0000256" key="3">
    <source>
        <dbReference type="PROSITE-ProRule" id="PRU01331"/>
    </source>
</evidence>
<dbReference type="EMBL" id="JARAKF010000006">
    <property type="protein sequence ID" value="MDU9001784.1"/>
    <property type="molecule type" value="Genomic_DNA"/>
</dbReference>
<dbReference type="Proteomes" id="UP001257627">
    <property type="component" value="Unassembled WGS sequence"/>
</dbReference>
<evidence type="ECO:0000256" key="1">
    <source>
        <dbReference type="ARBA" id="ARBA00009897"/>
    </source>
</evidence>
<reference evidence="6 7" key="1">
    <citation type="submission" date="2023-02" db="EMBL/GenBank/DDBJ databases">
        <authorList>
            <person name="Maleckis M."/>
        </authorList>
    </citation>
    <scope>NUCLEOTIDE SEQUENCE [LARGE SCALE GENOMIC DNA]</scope>
    <source>
        <strain evidence="6 7">P8-A2</strain>
    </source>
</reference>
<evidence type="ECO:0000259" key="5">
    <source>
        <dbReference type="PROSITE" id="PS51987"/>
    </source>
</evidence>